<dbReference type="GeneID" id="9688677"/>
<keyword evidence="6" id="KW-1185">Reference proteome</keyword>
<dbReference type="PANTHER" id="PTHR11783">
    <property type="entry name" value="SULFOTRANSFERASE SULT"/>
    <property type="match status" value="1"/>
</dbReference>
<dbReference type="Pfam" id="PF00685">
    <property type="entry name" value="Sulfotransfer_1"/>
    <property type="match status" value="1"/>
</dbReference>
<dbReference type="Proteomes" id="UP000001876">
    <property type="component" value="Unassembled WGS sequence"/>
</dbReference>
<proteinExistence type="inferred from homology"/>
<dbReference type="eggNOG" id="KOG1584">
    <property type="taxonomic scope" value="Eukaryota"/>
</dbReference>
<dbReference type="Gene3D" id="3.40.50.300">
    <property type="entry name" value="P-loop containing nucleotide triphosphate hydrolases"/>
    <property type="match status" value="1"/>
</dbReference>
<dbReference type="KEGG" id="mpp:MICPUCDRAFT_53089"/>
<dbReference type="OMA" id="DENEWGG"/>
<dbReference type="GO" id="GO:0008146">
    <property type="term" value="F:sulfotransferase activity"/>
    <property type="evidence" value="ECO:0007669"/>
    <property type="project" value="InterPro"/>
</dbReference>
<evidence type="ECO:0000256" key="1">
    <source>
        <dbReference type="ARBA" id="ARBA00005771"/>
    </source>
</evidence>
<feature type="domain" description="Sulfotransferase" evidence="4">
    <location>
        <begin position="47"/>
        <end position="305"/>
    </location>
</feature>
<evidence type="ECO:0000256" key="2">
    <source>
        <dbReference type="ARBA" id="ARBA00022679"/>
    </source>
</evidence>
<accession>C1N5Y2</accession>
<dbReference type="SUPFAM" id="SSF52540">
    <property type="entry name" value="P-loop containing nucleoside triphosphate hydrolases"/>
    <property type="match status" value="1"/>
</dbReference>
<dbReference type="AlphaFoldDB" id="C1N5Y2"/>
<dbReference type="OrthoDB" id="205623at2759"/>
<dbReference type="EC" id="2.8.2.-" evidence="3"/>
<dbReference type="EMBL" id="GG663748">
    <property type="protein sequence ID" value="EEH52373.1"/>
    <property type="molecule type" value="Genomic_DNA"/>
</dbReference>
<evidence type="ECO:0000259" key="4">
    <source>
        <dbReference type="Pfam" id="PF00685"/>
    </source>
</evidence>
<evidence type="ECO:0000256" key="3">
    <source>
        <dbReference type="RuleBase" id="RU361155"/>
    </source>
</evidence>
<comment type="similarity">
    <text evidence="1 3">Belongs to the sulfotransferase 1 family.</text>
</comment>
<evidence type="ECO:0000313" key="5">
    <source>
        <dbReference type="EMBL" id="EEH52373.1"/>
    </source>
</evidence>
<reference evidence="5 6" key="1">
    <citation type="journal article" date="2009" name="Science">
        <title>Green evolution and dynamic adaptations revealed by genomes of the marine picoeukaryotes Micromonas.</title>
        <authorList>
            <person name="Worden A.Z."/>
            <person name="Lee J.H."/>
            <person name="Mock T."/>
            <person name="Rouze P."/>
            <person name="Simmons M.P."/>
            <person name="Aerts A.L."/>
            <person name="Allen A.E."/>
            <person name="Cuvelier M.L."/>
            <person name="Derelle E."/>
            <person name="Everett M.V."/>
            <person name="Foulon E."/>
            <person name="Grimwood J."/>
            <person name="Gundlach H."/>
            <person name="Henrissat B."/>
            <person name="Napoli C."/>
            <person name="McDonald S.M."/>
            <person name="Parker M.S."/>
            <person name="Rombauts S."/>
            <person name="Salamov A."/>
            <person name="Von Dassow P."/>
            <person name="Badger J.H."/>
            <person name="Coutinho P.M."/>
            <person name="Demir E."/>
            <person name="Dubchak I."/>
            <person name="Gentemann C."/>
            <person name="Eikrem W."/>
            <person name="Gready J.E."/>
            <person name="John U."/>
            <person name="Lanier W."/>
            <person name="Lindquist E.A."/>
            <person name="Lucas S."/>
            <person name="Mayer K.F."/>
            <person name="Moreau H."/>
            <person name="Not F."/>
            <person name="Otillar R."/>
            <person name="Panaud O."/>
            <person name="Pangilinan J."/>
            <person name="Paulsen I."/>
            <person name="Piegu B."/>
            <person name="Poliakov A."/>
            <person name="Robbens S."/>
            <person name="Schmutz J."/>
            <person name="Toulza E."/>
            <person name="Wyss T."/>
            <person name="Zelensky A."/>
            <person name="Zhou K."/>
            <person name="Armbrust E.V."/>
            <person name="Bhattacharya D."/>
            <person name="Goodenough U.W."/>
            <person name="Van de Peer Y."/>
            <person name="Grigoriev I.V."/>
        </authorList>
    </citation>
    <scope>NUCLEOTIDE SEQUENCE [LARGE SCALE GENOMIC DNA]</scope>
    <source>
        <strain evidence="5 6">CCMP1545</strain>
    </source>
</reference>
<dbReference type="InterPro" id="IPR027417">
    <property type="entry name" value="P-loop_NTPase"/>
</dbReference>
<organism evidence="6">
    <name type="scientific">Micromonas pusilla (strain CCMP1545)</name>
    <name type="common">Picoplanktonic green alga</name>
    <dbReference type="NCBI Taxonomy" id="564608"/>
    <lineage>
        <taxon>Eukaryota</taxon>
        <taxon>Viridiplantae</taxon>
        <taxon>Chlorophyta</taxon>
        <taxon>Mamiellophyceae</taxon>
        <taxon>Mamiellales</taxon>
        <taxon>Mamiellaceae</taxon>
        <taxon>Micromonas</taxon>
    </lineage>
</organism>
<dbReference type="RefSeq" id="XP_003063237.1">
    <property type="nucleotide sequence ID" value="XM_003063191.1"/>
</dbReference>
<protein>
    <recommendedName>
        <fullName evidence="3">Sulfotransferase</fullName>
        <ecNumber evidence="3">2.8.2.-</ecNumber>
    </recommendedName>
</protein>
<evidence type="ECO:0000313" key="6">
    <source>
        <dbReference type="Proteomes" id="UP000001876"/>
    </source>
</evidence>
<keyword evidence="2 3" id="KW-0808">Transferase</keyword>
<gene>
    <name evidence="5" type="ORF">MICPUCDRAFT_53089</name>
</gene>
<name>C1N5Y2_MICPC</name>
<dbReference type="InterPro" id="IPR000863">
    <property type="entry name" value="Sulfotransferase_dom"/>
</dbReference>
<sequence length="376" mass="42010">MAEEAPPPPPPPPPSREMTPLELMRHRNDLMHSAESIHAGRSFAPRPTDVFIVTYPKCGTTWATQARSIHRAPYDRVGVVCHQIRCIASNASCAAKHAAAMGGPASGATARAHVVDAMAFGEITQVVPWDILALDCGQRLDDEQVCDPRLFKSHERWENVAKGARYVCVVRDPLDVFFSFYNFLPAYMGIAPGKITHEEFADAIFAGASHSGHVWAHFLGYWEQRAREDVLLVCFEDMKENLARVVERVARFILGDGNGNGDGNAASASAFEWTSAMTDEVCEKSEFEYMRSRAAQFDDHFVREEMWRRVRIDENEWGGDKLVGKVREGGGKVGGGKEGMSAELRERIEKRWDEVMRPAGFEAYADFRAAINALYR</sequence>